<dbReference type="InterPro" id="IPR036388">
    <property type="entry name" value="WH-like_DNA-bd_sf"/>
</dbReference>
<evidence type="ECO:0000256" key="4">
    <source>
        <dbReference type="ARBA" id="ARBA00023163"/>
    </source>
</evidence>
<dbReference type="RefSeq" id="WP_322424341.1">
    <property type="nucleotide sequence ID" value="NZ_JAXQPW010000002.1"/>
</dbReference>
<dbReference type="SMART" id="SM00387">
    <property type="entry name" value="HATPase_c"/>
    <property type="match status" value="1"/>
</dbReference>
<dbReference type="Pfam" id="PF13581">
    <property type="entry name" value="HATPase_c_2"/>
    <property type="match status" value="1"/>
</dbReference>
<proteinExistence type="inferred from homology"/>
<dbReference type="SUPFAM" id="SSF88946">
    <property type="entry name" value="Sigma2 domain of RNA polymerase sigma factors"/>
    <property type="match status" value="1"/>
</dbReference>
<dbReference type="InterPro" id="IPR036890">
    <property type="entry name" value="HATPase_C_sf"/>
</dbReference>
<dbReference type="InterPro" id="IPR007627">
    <property type="entry name" value="RNA_pol_sigma70_r2"/>
</dbReference>
<evidence type="ECO:0000313" key="6">
    <source>
        <dbReference type="EMBL" id="MDZ5662251.1"/>
    </source>
</evidence>
<name>A0ABU5KBD1_9ACTN</name>
<keyword evidence="7" id="KW-1185">Reference proteome</keyword>
<keyword evidence="3" id="KW-0731">Sigma factor</keyword>
<dbReference type="InterPro" id="IPR014284">
    <property type="entry name" value="RNA_pol_sigma-70_dom"/>
</dbReference>
<feature type="domain" description="Histidine kinase/HSP90-like ATPase" evidence="5">
    <location>
        <begin position="260"/>
        <end position="359"/>
    </location>
</feature>
<organism evidence="6 7">
    <name type="scientific">Nocardioides renjunii</name>
    <dbReference type="NCBI Taxonomy" id="3095075"/>
    <lineage>
        <taxon>Bacteria</taxon>
        <taxon>Bacillati</taxon>
        <taxon>Actinomycetota</taxon>
        <taxon>Actinomycetes</taxon>
        <taxon>Propionibacteriales</taxon>
        <taxon>Nocardioidaceae</taxon>
        <taxon>Nocardioides</taxon>
    </lineage>
</organism>
<dbReference type="EMBL" id="JAXQPW010000002">
    <property type="protein sequence ID" value="MDZ5662251.1"/>
    <property type="molecule type" value="Genomic_DNA"/>
</dbReference>
<comment type="caution">
    <text evidence="6">The sequence shown here is derived from an EMBL/GenBank/DDBJ whole genome shotgun (WGS) entry which is preliminary data.</text>
</comment>
<reference evidence="6 7" key="1">
    <citation type="submission" date="2023-11" db="EMBL/GenBank/DDBJ databases">
        <title>Novel species in genus Nocardioides.</title>
        <authorList>
            <person name="Zhou H."/>
        </authorList>
    </citation>
    <scope>NUCLEOTIDE SEQUENCE [LARGE SCALE GENOMIC DNA]</scope>
    <source>
        <strain evidence="6 7">S-58</strain>
    </source>
</reference>
<dbReference type="InterPro" id="IPR003594">
    <property type="entry name" value="HATPase_dom"/>
</dbReference>
<keyword evidence="2" id="KW-0805">Transcription regulation</keyword>
<dbReference type="Pfam" id="PF04542">
    <property type="entry name" value="Sigma70_r2"/>
    <property type="match status" value="1"/>
</dbReference>
<protein>
    <submittedName>
        <fullName evidence="6">Sigma-70 family RNA polymerase sigma factor</fullName>
    </submittedName>
</protein>
<dbReference type="Pfam" id="PF08281">
    <property type="entry name" value="Sigma70_r4_2"/>
    <property type="match status" value="1"/>
</dbReference>
<dbReference type="InterPro" id="IPR039425">
    <property type="entry name" value="RNA_pol_sigma-70-like"/>
</dbReference>
<evidence type="ECO:0000256" key="1">
    <source>
        <dbReference type="ARBA" id="ARBA00010641"/>
    </source>
</evidence>
<dbReference type="SUPFAM" id="SSF88659">
    <property type="entry name" value="Sigma3 and sigma4 domains of RNA polymerase sigma factors"/>
    <property type="match status" value="1"/>
</dbReference>
<comment type="similarity">
    <text evidence="1">Belongs to the sigma-70 factor family. ECF subfamily.</text>
</comment>
<evidence type="ECO:0000256" key="3">
    <source>
        <dbReference type="ARBA" id="ARBA00023082"/>
    </source>
</evidence>
<dbReference type="Gene3D" id="3.30.565.10">
    <property type="entry name" value="Histidine kinase-like ATPase, C-terminal domain"/>
    <property type="match status" value="1"/>
</dbReference>
<dbReference type="InterPro" id="IPR013325">
    <property type="entry name" value="RNA_pol_sigma_r2"/>
</dbReference>
<dbReference type="Gene3D" id="1.10.1740.10">
    <property type="match status" value="1"/>
</dbReference>
<dbReference type="PANTHER" id="PTHR43133:SF25">
    <property type="entry name" value="RNA POLYMERASE SIGMA FACTOR RFAY-RELATED"/>
    <property type="match status" value="1"/>
</dbReference>
<dbReference type="Proteomes" id="UP001291999">
    <property type="component" value="Unassembled WGS sequence"/>
</dbReference>
<dbReference type="SUPFAM" id="SSF55874">
    <property type="entry name" value="ATPase domain of HSP90 chaperone/DNA topoisomerase II/histidine kinase"/>
    <property type="match status" value="1"/>
</dbReference>
<dbReference type="NCBIfam" id="TIGR02937">
    <property type="entry name" value="sigma70-ECF"/>
    <property type="match status" value="1"/>
</dbReference>
<evidence type="ECO:0000256" key="2">
    <source>
        <dbReference type="ARBA" id="ARBA00023015"/>
    </source>
</evidence>
<dbReference type="Gene3D" id="1.10.10.10">
    <property type="entry name" value="Winged helix-like DNA-binding domain superfamily/Winged helix DNA-binding domain"/>
    <property type="match status" value="1"/>
</dbReference>
<evidence type="ECO:0000259" key="5">
    <source>
        <dbReference type="SMART" id="SM00387"/>
    </source>
</evidence>
<dbReference type="CDD" id="cd16934">
    <property type="entry name" value="HATPase_RsbT-like"/>
    <property type="match status" value="1"/>
</dbReference>
<dbReference type="PANTHER" id="PTHR43133">
    <property type="entry name" value="RNA POLYMERASE ECF-TYPE SIGMA FACTO"/>
    <property type="match status" value="1"/>
</dbReference>
<sequence>MPSEPVRGGAHPYDESVVAELVPVLRRVVGARIKDPHTLDDLVQETLARLMSSSTHVEPAKLHHYAAVTARHVVASYAERNDRARSRSHLLVETQEVEPPTDGVLRQEDRAFMAAALAQLPADDRDLLVAHEVDGDDTSTMAAERGSTPGAVAARLARARASLRVEYLLVAEGVDPATDRCRPVLRALSIGDRRRQGELDVHGHLLGCGACAQLADRLFERRGRLPEDSLVRVPVSRDADVVAARQQGREAAAQAGFTASDQTVIATAISEIARNIVKFAERGEVTISLLDEDGRRGIRVVVRDVGPGIADLEEALQDGYSTYQGLGLGLPGAKRLMDRFHLRSVPGEGTTVSMEKWLR</sequence>
<dbReference type="InterPro" id="IPR013249">
    <property type="entry name" value="RNA_pol_sigma70_r4_t2"/>
</dbReference>
<accession>A0ABU5KBD1</accession>
<evidence type="ECO:0000313" key="7">
    <source>
        <dbReference type="Proteomes" id="UP001291999"/>
    </source>
</evidence>
<dbReference type="InterPro" id="IPR013324">
    <property type="entry name" value="RNA_pol_sigma_r3/r4-like"/>
</dbReference>
<keyword evidence="4" id="KW-0804">Transcription</keyword>
<gene>
    <name evidence="6" type="ORF">SFC79_10785</name>
</gene>